<dbReference type="PANTHER" id="PTHR31476">
    <property type="entry name" value="PROTEIN WHAT'S THIS FACTOR 1 HOMOLOG, CHLOROPLASTIC"/>
    <property type="match status" value="1"/>
</dbReference>
<feature type="domain" description="PORR" evidence="1">
    <location>
        <begin position="2"/>
        <end position="113"/>
    </location>
</feature>
<dbReference type="eggNOG" id="ENOG502QRK6">
    <property type="taxonomic scope" value="Eukaryota"/>
</dbReference>
<dbReference type="Pfam" id="PF11955">
    <property type="entry name" value="PORR"/>
    <property type="match status" value="1"/>
</dbReference>
<evidence type="ECO:0000313" key="2">
    <source>
        <dbReference type="EMBL" id="ERN09165.1"/>
    </source>
</evidence>
<gene>
    <name evidence="2" type="ORF">AMTR_s00014p00229190</name>
</gene>
<dbReference type="EMBL" id="KI393051">
    <property type="protein sequence ID" value="ERN09165.1"/>
    <property type="molecule type" value="Genomic_DNA"/>
</dbReference>
<organism evidence="2 3">
    <name type="scientific">Amborella trichopoda</name>
    <dbReference type="NCBI Taxonomy" id="13333"/>
    <lineage>
        <taxon>Eukaryota</taxon>
        <taxon>Viridiplantae</taxon>
        <taxon>Streptophyta</taxon>
        <taxon>Embryophyta</taxon>
        <taxon>Tracheophyta</taxon>
        <taxon>Spermatophyta</taxon>
        <taxon>Magnoliopsida</taxon>
        <taxon>Amborellales</taxon>
        <taxon>Amborellaceae</taxon>
        <taxon>Amborella</taxon>
    </lineage>
</organism>
<keyword evidence="3" id="KW-1185">Reference proteome</keyword>
<dbReference type="OMA" id="FEPNEIY"/>
<dbReference type="InterPro" id="IPR045040">
    <property type="entry name" value="PORR_fam"/>
</dbReference>
<dbReference type="InterPro" id="IPR021099">
    <property type="entry name" value="PORR_domain"/>
</dbReference>
<name>W1PPR6_AMBTC</name>
<dbReference type="PANTHER" id="PTHR31476:SF2">
    <property type="entry name" value="UBIQUITIN CARBOXYL-TERMINAL HYDROLASE FAMILY PROTEIN"/>
    <property type="match status" value="1"/>
</dbReference>
<sequence length="161" mass="18759">MNQVSPYSDAKGFMPFTKEAEKRACGEVREVLGLTMEKRTLVDHLTNFRKDFGLPNRLRAMLVRHLEMFYVSLEGLRNSLLLTEAYEGRELLDKDQLLGAKERLMELVSKGKRMNFRDLWESGIGKYWEEVIEEEEENVYEIGEFWSVKKLEGGGSVDNSW</sequence>
<evidence type="ECO:0000259" key="1">
    <source>
        <dbReference type="Pfam" id="PF11955"/>
    </source>
</evidence>
<dbReference type="GO" id="GO:0003723">
    <property type="term" value="F:RNA binding"/>
    <property type="evidence" value="ECO:0007669"/>
    <property type="project" value="InterPro"/>
</dbReference>
<protein>
    <recommendedName>
        <fullName evidence="1">PORR domain-containing protein</fullName>
    </recommendedName>
</protein>
<dbReference type="HOGENOM" id="CLU_097038_0_0_1"/>
<evidence type="ECO:0000313" key="3">
    <source>
        <dbReference type="Proteomes" id="UP000017836"/>
    </source>
</evidence>
<dbReference type="Proteomes" id="UP000017836">
    <property type="component" value="Unassembled WGS sequence"/>
</dbReference>
<dbReference type="STRING" id="13333.W1PPR6"/>
<proteinExistence type="predicted"/>
<reference evidence="3" key="1">
    <citation type="journal article" date="2013" name="Science">
        <title>The Amborella genome and the evolution of flowering plants.</title>
        <authorList>
            <consortium name="Amborella Genome Project"/>
        </authorList>
    </citation>
    <scope>NUCLEOTIDE SEQUENCE [LARGE SCALE GENOMIC DNA]</scope>
</reference>
<accession>W1PPR6</accession>
<dbReference type="AlphaFoldDB" id="W1PPR6"/>
<dbReference type="Gramene" id="ERN09165">
    <property type="protein sequence ID" value="ERN09165"/>
    <property type="gene ID" value="AMTR_s00014p00229190"/>
</dbReference>